<evidence type="ECO:0000259" key="13">
    <source>
        <dbReference type="PROSITE" id="PS50928"/>
    </source>
</evidence>
<evidence type="ECO:0000256" key="2">
    <source>
        <dbReference type="ARBA" id="ARBA00010072"/>
    </source>
</evidence>
<dbReference type="Gene3D" id="1.10.3720.10">
    <property type="entry name" value="MetI-like"/>
    <property type="match status" value="1"/>
</dbReference>
<dbReference type="PANTHER" id="PTHR30614">
    <property type="entry name" value="MEMBRANE COMPONENT OF AMINO ACID ABC TRANSPORTER"/>
    <property type="match status" value="1"/>
</dbReference>
<evidence type="ECO:0000256" key="6">
    <source>
        <dbReference type="ARBA" id="ARBA00022970"/>
    </source>
</evidence>
<dbReference type="InterPro" id="IPR000515">
    <property type="entry name" value="MetI-like"/>
</dbReference>
<dbReference type="AlphaFoldDB" id="A0A5B0DYT7"/>
<feature type="transmembrane region" description="Helical" evidence="12">
    <location>
        <begin position="67"/>
        <end position="93"/>
    </location>
</feature>
<dbReference type="InterPro" id="IPR035906">
    <property type="entry name" value="MetI-like_sf"/>
</dbReference>
<evidence type="ECO:0000313" key="14">
    <source>
        <dbReference type="EMBL" id="KAA0970931.1"/>
    </source>
</evidence>
<feature type="domain" description="ABC transmembrane type-1" evidence="13">
    <location>
        <begin position="70"/>
        <end position="276"/>
    </location>
</feature>
<evidence type="ECO:0000256" key="11">
    <source>
        <dbReference type="ARBA" id="ARBA00073645"/>
    </source>
</evidence>
<comment type="similarity">
    <text evidence="2">Belongs to the binding-protein-dependent transport system permease family. HisMQ subfamily.</text>
</comment>
<dbReference type="SUPFAM" id="SSF161098">
    <property type="entry name" value="MetI-like"/>
    <property type="match status" value="1"/>
</dbReference>
<feature type="transmembrane region" description="Helical" evidence="12">
    <location>
        <begin position="29"/>
        <end position="47"/>
    </location>
</feature>
<gene>
    <name evidence="14" type="ORF">FPY71_10725</name>
</gene>
<proteinExistence type="inferred from homology"/>
<evidence type="ECO:0000256" key="9">
    <source>
        <dbReference type="ARBA" id="ARBA00060298"/>
    </source>
</evidence>
<evidence type="ECO:0000256" key="8">
    <source>
        <dbReference type="ARBA" id="ARBA00023136"/>
    </source>
</evidence>
<dbReference type="Pfam" id="PF00528">
    <property type="entry name" value="BPD_transp_1"/>
    <property type="match status" value="1"/>
</dbReference>
<evidence type="ECO:0000256" key="12">
    <source>
        <dbReference type="RuleBase" id="RU363032"/>
    </source>
</evidence>
<evidence type="ECO:0000256" key="10">
    <source>
        <dbReference type="ARBA" id="ARBA00062718"/>
    </source>
</evidence>
<dbReference type="InterPro" id="IPR043429">
    <property type="entry name" value="ArtM/GltK/GlnP/TcyL/YhdX-like"/>
</dbReference>
<dbReference type="PANTHER" id="PTHR30614:SF0">
    <property type="entry name" value="L-CYSTINE TRANSPORT SYSTEM PERMEASE PROTEIN TCYL"/>
    <property type="match status" value="1"/>
</dbReference>
<comment type="caution">
    <text evidence="14">The sequence shown here is derived from an EMBL/GenBank/DDBJ whole genome shotgun (WGS) entry which is preliminary data.</text>
</comment>
<dbReference type="OrthoDB" id="9814550at2"/>
<evidence type="ECO:0000256" key="7">
    <source>
        <dbReference type="ARBA" id="ARBA00022989"/>
    </source>
</evidence>
<dbReference type="PROSITE" id="PS50928">
    <property type="entry name" value="ABC_TM1"/>
    <property type="match status" value="1"/>
</dbReference>
<comment type="subcellular location">
    <subcellularLocation>
        <location evidence="1">Cell inner membrane</location>
        <topology evidence="1">Multi-pass membrane protein</topology>
    </subcellularLocation>
    <subcellularLocation>
        <location evidence="12">Cell membrane</location>
        <topology evidence="12">Multi-pass membrane protein</topology>
    </subcellularLocation>
</comment>
<keyword evidence="5 12" id="KW-0812">Transmembrane</keyword>
<dbReference type="GO" id="GO:0015184">
    <property type="term" value="F:L-cystine transmembrane transporter activity"/>
    <property type="evidence" value="ECO:0007669"/>
    <property type="project" value="TreeGrafter"/>
</dbReference>
<dbReference type="NCBIfam" id="TIGR01726">
    <property type="entry name" value="HEQRo_perm_3TM"/>
    <property type="match status" value="1"/>
</dbReference>
<evidence type="ECO:0000256" key="3">
    <source>
        <dbReference type="ARBA" id="ARBA00022448"/>
    </source>
</evidence>
<dbReference type="FunFam" id="1.10.3720.10:FF:000006">
    <property type="entry name" value="Glutamate/aspartate ABC transporter, permease protein GltK"/>
    <property type="match status" value="1"/>
</dbReference>
<dbReference type="CDD" id="cd06261">
    <property type="entry name" value="TM_PBP2"/>
    <property type="match status" value="1"/>
</dbReference>
<name>A0A5B0DYT7_9HYPH</name>
<feature type="transmembrane region" description="Helical" evidence="12">
    <location>
        <begin position="105"/>
        <end position="129"/>
    </location>
</feature>
<evidence type="ECO:0000256" key="4">
    <source>
        <dbReference type="ARBA" id="ARBA00022475"/>
    </source>
</evidence>
<keyword evidence="15" id="KW-1185">Reference proteome</keyword>
<feature type="transmembrane region" description="Helical" evidence="12">
    <location>
        <begin position="149"/>
        <end position="167"/>
    </location>
</feature>
<keyword evidence="4" id="KW-1003">Cell membrane</keyword>
<reference evidence="14 15" key="1">
    <citation type="submission" date="2019-08" db="EMBL/GenBank/DDBJ databases">
        <title>Aureimonas fodiniaquatilis sp. nov., isolated from a coal mine wastewater.</title>
        <authorList>
            <person name="Kim W."/>
        </authorList>
    </citation>
    <scope>NUCLEOTIDE SEQUENCE [LARGE SCALE GENOMIC DNA]</scope>
    <source>
        <strain evidence="14 15">CAU 1482</strain>
    </source>
</reference>
<evidence type="ECO:0000256" key="5">
    <source>
        <dbReference type="ARBA" id="ARBA00022692"/>
    </source>
</evidence>
<keyword evidence="3 12" id="KW-0813">Transport</keyword>
<dbReference type="InterPro" id="IPR010065">
    <property type="entry name" value="AA_ABC_transptr_permease_3TM"/>
</dbReference>
<evidence type="ECO:0000313" key="15">
    <source>
        <dbReference type="Proteomes" id="UP000324738"/>
    </source>
</evidence>
<feature type="transmembrane region" description="Helical" evidence="12">
    <location>
        <begin position="254"/>
        <end position="275"/>
    </location>
</feature>
<dbReference type="GO" id="GO:0043190">
    <property type="term" value="C:ATP-binding cassette (ABC) transporter complex"/>
    <property type="evidence" value="ECO:0007669"/>
    <property type="project" value="InterPro"/>
</dbReference>
<dbReference type="EMBL" id="VTWH01000002">
    <property type="protein sequence ID" value="KAA0970931.1"/>
    <property type="molecule type" value="Genomic_DNA"/>
</dbReference>
<evidence type="ECO:0000256" key="1">
    <source>
        <dbReference type="ARBA" id="ARBA00004429"/>
    </source>
</evidence>
<dbReference type="Proteomes" id="UP000324738">
    <property type="component" value="Unassembled WGS sequence"/>
</dbReference>
<protein>
    <recommendedName>
        <fullName evidence="11">Glutamate/aspartate import permease protein GltK</fullName>
    </recommendedName>
</protein>
<keyword evidence="8 12" id="KW-0472">Membrane</keyword>
<keyword evidence="7 12" id="KW-1133">Transmembrane helix</keyword>
<dbReference type="RefSeq" id="WP_149300243.1">
    <property type="nucleotide sequence ID" value="NZ_VTWH01000002.1"/>
</dbReference>
<keyword evidence="6" id="KW-0029">Amino-acid transport</keyword>
<comment type="function">
    <text evidence="9">Part of the ABC transporter complex GltIJKL involved in glutamate and aspartate uptake. Probably responsible for the translocation of the substrate across the membrane.</text>
</comment>
<sequence>MAMHETGGGFVPLAAERIAVRKLRRPGRWIFGILIAVGLVLLAQSLVTNPGYQWDVVAKYFTAPSILRGLALTLTLTAVAMVLGILLGILLAVMRLSDNPLARGASTAFITVIRGTPLLVQLFLCYNIAALYPVFSLGIPFGPQLFEVSMNSVMTPVVAAILALSLNEGAYMAEIIRAGLQSVDKGQIEAAKAIGLSPRKTFYRIVMPQVMKLVIPPTGNQLIGMLKMTSIVSIIGLSDLLYSSQTIYLRTYEVIPLLLVASIWYFIVTSILSLIQSRIEKKLGKGVAA</sequence>
<accession>A0A5B0DYT7</accession>
<comment type="subunit">
    <text evidence="10">The complex is composed of two ATP-binding proteins (GltL), two transmembrane proteins (GltJ and GltK) and a solute-binding protein (GltI).</text>
</comment>
<organism evidence="14 15">
    <name type="scientific">Aureimonas fodinaquatilis</name>
    <dbReference type="NCBI Taxonomy" id="2565783"/>
    <lineage>
        <taxon>Bacteria</taxon>
        <taxon>Pseudomonadati</taxon>
        <taxon>Pseudomonadota</taxon>
        <taxon>Alphaproteobacteria</taxon>
        <taxon>Hyphomicrobiales</taxon>
        <taxon>Aurantimonadaceae</taxon>
        <taxon>Aureimonas</taxon>
    </lineage>
</organism>